<feature type="transmembrane region" description="Helical" evidence="5">
    <location>
        <begin position="12"/>
        <end position="34"/>
    </location>
</feature>
<comment type="subcellular location">
    <subcellularLocation>
        <location evidence="1">Membrane</location>
        <topology evidence="1">Multi-pass membrane protein</topology>
    </subcellularLocation>
</comment>
<evidence type="ECO:0000256" key="2">
    <source>
        <dbReference type="ARBA" id="ARBA00022692"/>
    </source>
</evidence>
<sequence>MKGFVEFIRERGVVGFAVGFILGGSVTKVVSSFLTDIINPFLGLILGSTRGLENAYIPFFKAKIMYGHFLSVLIDFFVIAFIVYFGVKGLGLDKLDRKNEKK</sequence>
<reference evidence="6 7" key="1">
    <citation type="journal article" date="2016" name="Nat. Commun.">
        <title>Thousands of microbial genomes shed light on interconnected biogeochemical processes in an aquifer system.</title>
        <authorList>
            <person name="Anantharaman K."/>
            <person name="Brown C.T."/>
            <person name="Hug L.A."/>
            <person name="Sharon I."/>
            <person name="Castelle C.J."/>
            <person name="Probst A.J."/>
            <person name="Thomas B.C."/>
            <person name="Singh A."/>
            <person name="Wilkins M.J."/>
            <person name="Karaoz U."/>
            <person name="Brodie E.L."/>
            <person name="Williams K.H."/>
            <person name="Hubbard S.S."/>
            <person name="Banfield J.F."/>
        </authorList>
    </citation>
    <scope>NUCLEOTIDE SEQUENCE [LARGE SCALE GENOMIC DNA]</scope>
</reference>
<evidence type="ECO:0000313" key="7">
    <source>
        <dbReference type="Proteomes" id="UP000177050"/>
    </source>
</evidence>
<dbReference type="Gene3D" id="1.10.1200.120">
    <property type="entry name" value="Large-conductance mechanosensitive channel, MscL, domain 1"/>
    <property type="match status" value="1"/>
</dbReference>
<dbReference type="Proteomes" id="UP000177050">
    <property type="component" value="Unassembled WGS sequence"/>
</dbReference>
<evidence type="ECO:0008006" key="8">
    <source>
        <dbReference type="Google" id="ProtNLM"/>
    </source>
</evidence>
<accession>A0A1F7L249</accession>
<evidence type="ECO:0000256" key="1">
    <source>
        <dbReference type="ARBA" id="ARBA00004141"/>
    </source>
</evidence>
<evidence type="ECO:0000256" key="3">
    <source>
        <dbReference type="ARBA" id="ARBA00022989"/>
    </source>
</evidence>
<dbReference type="AlphaFoldDB" id="A0A1F7L249"/>
<keyword evidence="3 5" id="KW-1133">Transmembrane helix</keyword>
<dbReference type="Pfam" id="PF01741">
    <property type="entry name" value="MscL"/>
    <property type="match status" value="1"/>
</dbReference>
<dbReference type="PANTHER" id="PTHR30266:SF2">
    <property type="entry name" value="LARGE-CONDUCTANCE MECHANOSENSITIVE CHANNEL"/>
    <property type="match status" value="1"/>
</dbReference>
<dbReference type="EMBL" id="MGBR01000001">
    <property type="protein sequence ID" value="OGK74210.1"/>
    <property type="molecule type" value="Genomic_DNA"/>
</dbReference>
<keyword evidence="2 5" id="KW-0812">Transmembrane</keyword>
<evidence type="ECO:0000256" key="4">
    <source>
        <dbReference type="ARBA" id="ARBA00023136"/>
    </source>
</evidence>
<feature type="transmembrane region" description="Helical" evidence="5">
    <location>
        <begin position="64"/>
        <end position="87"/>
    </location>
</feature>
<dbReference type="GO" id="GO:0008381">
    <property type="term" value="F:mechanosensitive monoatomic ion channel activity"/>
    <property type="evidence" value="ECO:0007669"/>
    <property type="project" value="TreeGrafter"/>
</dbReference>
<comment type="caution">
    <text evidence="6">The sequence shown here is derived from an EMBL/GenBank/DDBJ whole genome shotgun (WGS) entry which is preliminary data.</text>
</comment>
<dbReference type="GO" id="GO:0016020">
    <property type="term" value="C:membrane"/>
    <property type="evidence" value="ECO:0007669"/>
    <property type="project" value="UniProtKB-SubCell"/>
</dbReference>
<name>A0A1F7L249_9BACT</name>
<dbReference type="InterPro" id="IPR036019">
    <property type="entry name" value="MscL_channel"/>
</dbReference>
<dbReference type="SUPFAM" id="SSF81330">
    <property type="entry name" value="Gated mechanosensitive channel"/>
    <property type="match status" value="1"/>
</dbReference>
<evidence type="ECO:0000313" key="6">
    <source>
        <dbReference type="EMBL" id="OGK74210.1"/>
    </source>
</evidence>
<evidence type="ECO:0000256" key="5">
    <source>
        <dbReference type="SAM" id="Phobius"/>
    </source>
</evidence>
<dbReference type="InterPro" id="IPR037673">
    <property type="entry name" value="MSC/AndL"/>
</dbReference>
<protein>
    <recommendedName>
        <fullName evidence="8">Mechanosensitive ion channel protein MscL</fullName>
    </recommendedName>
</protein>
<keyword evidence="4 5" id="KW-0472">Membrane</keyword>
<gene>
    <name evidence="6" type="ORF">A3K52_05595</name>
</gene>
<dbReference type="PANTHER" id="PTHR30266">
    <property type="entry name" value="MECHANOSENSITIVE CHANNEL MSCL"/>
    <property type="match status" value="1"/>
</dbReference>
<proteinExistence type="predicted"/>
<organism evidence="6 7">
    <name type="scientific">Candidatus Roizmanbacteria bacterium RIFOXYD1_FULL_38_12</name>
    <dbReference type="NCBI Taxonomy" id="1802093"/>
    <lineage>
        <taxon>Bacteria</taxon>
        <taxon>Candidatus Roizmaniibacteriota</taxon>
    </lineage>
</organism>